<dbReference type="EnsemblPlants" id="ORUFI09G08230.1">
    <property type="protein sequence ID" value="ORUFI09G08230.1"/>
    <property type="gene ID" value="ORUFI09G08230"/>
</dbReference>
<evidence type="ECO:0000313" key="2">
    <source>
        <dbReference type="EnsemblPlants" id="ORUFI09G08230.1"/>
    </source>
</evidence>
<evidence type="ECO:0000256" key="1">
    <source>
        <dbReference type="SAM" id="MobiDB-lite"/>
    </source>
</evidence>
<feature type="region of interest" description="Disordered" evidence="1">
    <location>
        <begin position="22"/>
        <end position="41"/>
    </location>
</feature>
<feature type="region of interest" description="Disordered" evidence="1">
    <location>
        <begin position="139"/>
        <end position="195"/>
    </location>
</feature>
<feature type="compositionally biased region" description="Low complexity" evidence="1">
    <location>
        <begin position="86"/>
        <end position="95"/>
    </location>
</feature>
<reference evidence="3" key="1">
    <citation type="submission" date="2013-06" db="EMBL/GenBank/DDBJ databases">
        <authorList>
            <person name="Zhao Q."/>
        </authorList>
    </citation>
    <scope>NUCLEOTIDE SEQUENCE</scope>
    <source>
        <strain evidence="3">cv. W1943</strain>
    </source>
</reference>
<feature type="compositionally biased region" description="Basic and acidic residues" evidence="1">
    <location>
        <begin position="139"/>
        <end position="148"/>
    </location>
</feature>
<feature type="region of interest" description="Disordered" evidence="1">
    <location>
        <begin position="80"/>
        <end position="108"/>
    </location>
</feature>
<dbReference type="Proteomes" id="UP000008022">
    <property type="component" value="Unassembled WGS sequence"/>
</dbReference>
<sequence>MAVRRLQAARVRRAVRLRRLQLPPPLHLRPRRGDDHPPAPPGQVLHVHAPRPCAGANTAVLRRVRRDRGAGGARLPLRLRQPRPAPVLRRAGPEPANRRRRRTPPPQSVVVGALALRLLRRAERLLGLPLRVRERHAERVVPEEDGRARVGARVPPAAGRQRRRRRGVVGGPAAGGRVGGSGSSRSGAENHHHQG</sequence>
<accession>A0A0E0QQH1</accession>
<organism evidence="2 3">
    <name type="scientific">Oryza rufipogon</name>
    <name type="common">Brownbeard rice</name>
    <name type="synonym">Asian wild rice</name>
    <dbReference type="NCBI Taxonomy" id="4529"/>
    <lineage>
        <taxon>Eukaryota</taxon>
        <taxon>Viridiplantae</taxon>
        <taxon>Streptophyta</taxon>
        <taxon>Embryophyta</taxon>
        <taxon>Tracheophyta</taxon>
        <taxon>Spermatophyta</taxon>
        <taxon>Magnoliopsida</taxon>
        <taxon>Liliopsida</taxon>
        <taxon>Poales</taxon>
        <taxon>Poaceae</taxon>
        <taxon>BOP clade</taxon>
        <taxon>Oryzoideae</taxon>
        <taxon>Oryzeae</taxon>
        <taxon>Oryzinae</taxon>
        <taxon>Oryza</taxon>
    </lineage>
</organism>
<evidence type="ECO:0000313" key="3">
    <source>
        <dbReference type="Proteomes" id="UP000008022"/>
    </source>
</evidence>
<protein>
    <submittedName>
        <fullName evidence="2">Uncharacterized protein</fullName>
    </submittedName>
</protein>
<feature type="compositionally biased region" description="Gly residues" evidence="1">
    <location>
        <begin position="168"/>
        <end position="182"/>
    </location>
</feature>
<dbReference type="Gramene" id="ORUFI09G08230.1">
    <property type="protein sequence ID" value="ORUFI09G08230.1"/>
    <property type="gene ID" value="ORUFI09G08230"/>
</dbReference>
<dbReference type="HOGENOM" id="CLU_1398403_0_0_1"/>
<keyword evidence="3" id="KW-1185">Reference proteome</keyword>
<reference evidence="2" key="2">
    <citation type="submission" date="2015-06" db="UniProtKB">
        <authorList>
            <consortium name="EnsemblPlants"/>
        </authorList>
    </citation>
    <scope>IDENTIFICATION</scope>
</reference>
<name>A0A0E0QQH1_ORYRU</name>
<proteinExistence type="predicted"/>
<feature type="compositionally biased region" description="Low complexity" evidence="1">
    <location>
        <begin position="149"/>
        <end position="159"/>
    </location>
</feature>
<dbReference type="AlphaFoldDB" id="A0A0E0QQH1"/>